<evidence type="ECO:0000313" key="2">
    <source>
        <dbReference type="EMBL" id="KAI2652850.1"/>
    </source>
</evidence>
<comment type="caution">
    <text evidence="2">The sequence shown here is derived from an EMBL/GenBank/DDBJ whole genome shotgun (WGS) entry which is preliminary data.</text>
</comment>
<evidence type="ECO:0000256" key="1">
    <source>
        <dbReference type="SAM" id="MobiDB-lite"/>
    </source>
</evidence>
<gene>
    <name evidence="2" type="ORF">H4Q32_006161</name>
</gene>
<proteinExistence type="predicted"/>
<evidence type="ECO:0000313" key="3">
    <source>
        <dbReference type="Proteomes" id="UP000830375"/>
    </source>
</evidence>
<dbReference type="EMBL" id="JACTAM010000019">
    <property type="protein sequence ID" value="KAI2652850.1"/>
    <property type="molecule type" value="Genomic_DNA"/>
</dbReference>
<accession>A0ABQ8LQA9</accession>
<keyword evidence="3" id="KW-1185">Reference proteome</keyword>
<reference evidence="2 3" key="1">
    <citation type="submission" date="2022-01" db="EMBL/GenBank/DDBJ databases">
        <title>A high-quality chromosome-level genome assembly of rohu carp, Labeo rohita.</title>
        <authorList>
            <person name="Arick M.A. II"/>
            <person name="Hsu C.-Y."/>
            <person name="Magbanua Z."/>
            <person name="Pechanova O."/>
            <person name="Grover C."/>
            <person name="Miller E."/>
            <person name="Thrash A."/>
            <person name="Ezzel L."/>
            <person name="Alam S."/>
            <person name="Benzie J."/>
            <person name="Hamilton M."/>
            <person name="Karsi A."/>
            <person name="Lawrence M.L."/>
            <person name="Peterson D.G."/>
        </authorList>
    </citation>
    <scope>NUCLEOTIDE SEQUENCE [LARGE SCALE GENOMIC DNA]</scope>
    <source>
        <strain evidence="3">BAU-BD-2019</strain>
        <tissue evidence="2">Blood</tissue>
    </source>
</reference>
<protein>
    <submittedName>
        <fullName evidence="2">Poly(A) RNA polymerase protein 1</fullName>
    </submittedName>
</protein>
<feature type="region of interest" description="Disordered" evidence="1">
    <location>
        <begin position="47"/>
        <end position="97"/>
    </location>
</feature>
<name>A0ABQ8LQA9_LABRO</name>
<dbReference type="Proteomes" id="UP000830375">
    <property type="component" value="Unassembled WGS sequence"/>
</dbReference>
<feature type="compositionally biased region" description="Basic and acidic residues" evidence="1">
    <location>
        <begin position="58"/>
        <end position="74"/>
    </location>
</feature>
<sequence>MCVLRTSQDVACGLFGVRPTAASEPVVDPSPPPDVTFSDECFHRRLSFTQEGEEDSMDSMKEDWAKSERDHPDSEGPVDQEEPISVMSKAVQELKLS</sequence>
<organism evidence="2 3">
    <name type="scientific">Labeo rohita</name>
    <name type="common">Indian major carp</name>
    <name type="synonym">Cyprinus rohita</name>
    <dbReference type="NCBI Taxonomy" id="84645"/>
    <lineage>
        <taxon>Eukaryota</taxon>
        <taxon>Metazoa</taxon>
        <taxon>Chordata</taxon>
        <taxon>Craniata</taxon>
        <taxon>Vertebrata</taxon>
        <taxon>Euteleostomi</taxon>
        <taxon>Actinopterygii</taxon>
        <taxon>Neopterygii</taxon>
        <taxon>Teleostei</taxon>
        <taxon>Ostariophysi</taxon>
        <taxon>Cypriniformes</taxon>
        <taxon>Cyprinidae</taxon>
        <taxon>Labeoninae</taxon>
        <taxon>Labeonini</taxon>
        <taxon>Labeo</taxon>
    </lineage>
</organism>